<organism evidence="1 2">
    <name type="scientific">Penicillium rubens (strain ATCC 28089 / DSM 1075 / NRRL 1951 / Wisconsin 54-1255)</name>
    <name type="common">Penicillium chrysogenum</name>
    <dbReference type="NCBI Taxonomy" id="500485"/>
    <lineage>
        <taxon>Eukaryota</taxon>
        <taxon>Fungi</taxon>
        <taxon>Dikarya</taxon>
        <taxon>Ascomycota</taxon>
        <taxon>Pezizomycotina</taxon>
        <taxon>Eurotiomycetes</taxon>
        <taxon>Eurotiomycetidae</taxon>
        <taxon>Eurotiales</taxon>
        <taxon>Aspergillaceae</taxon>
        <taxon>Penicillium</taxon>
        <taxon>Penicillium chrysogenum species complex</taxon>
    </lineage>
</organism>
<reference evidence="1 2" key="1">
    <citation type="journal article" date="2008" name="Nat. Biotechnol.">
        <title>Genome sequencing and analysis of the filamentous fungus Penicillium chrysogenum.</title>
        <authorList>
            <person name="van den Berg M.A."/>
            <person name="Albang R."/>
            <person name="Albermann K."/>
            <person name="Badger J.H."/>
            <person name="Daran J.-M."/>
            <person name="Driessen A.J.M."/>
            <person name="Garcia-Estrada C."/>
            <person name="Fedorova N.D."/>
            <person name="Harris D.M."/>
            <person name="Heijne W.H.M."/>
            <person name="Joardar V.S."/>
            <person name="Kiel J.A.K.W."/>
            <person name="Kovalchuk A."/>
            <person name="Martin J.F."/>
            <person name="Nierman W.C."/>
            <person name="Nijland J.G."/>
            <person name="Pronk J.T."/>
            <person name="Roubos J.A."/>
            <person name="van der Klei I.J."/>
            <person name="van Peij N.N.M.E."/>
            <person name="Veenhuis M."/>
            <person name="von Doehren H."/>
            <person name="Wagner C."/>
            <person name="Wortman J.R."/>
            <person name="Bovenberg R.A.L."/>
        </authorList>
    </citation>
    <scope>NUCLEOTIDE SEQUENCE [LARGE SCALE GENOMIC DNA]</scope>
    <source>
        <strain evidence="2">ATCC 28089 / DSM 1075 / NRRL 1951 / Wisconsin 54-1255</strain>
    </source>
</reference>
<dbReference type="AlphaFoldDB" id="B6HPY4"/>
<protein>
    <submittedName>
        <fullName evidence="1">Uncharacterized protein</fullName>
    </submittedName>
</protein>
<evidence type="ECO:0000313" key="2">
    <source>
        <dbReference type="Proteomes" id="UP000000724"/>
    </source>
</evidence>
<accession>B6HPY4</accession>
<sequence length="151" mass="17018">MAHALPLLTIEFTLEPWMDPSGRDQGLRRVAVTDIRPTYWPISGTAICWINLKKPRCSLYMYVVGVASQWNIDCTECLYAVWSSILFLGSSDLHWISEDLGDLRVASSLVGLAYCCTLYSYSVGNGVLEQNRMKYTWLNAVNGLACHTYPK</sequence>
<evidence type="ECO:0000313" key="1">
    <source>
        <dbReference type="EMBL" id="CAP98836.1"/>
    </source>
</evidence>
<proteinExistence type="predicted"/>
<dbReference type="EMBL" id="AM920437">
    <property type="protein sequence ID" value="CAP98836.1"/>
    <property type="molecule type" value="Genomic_DNA"/>
</dbReference>
<name>B6HPY4_PENRW</name>
<gene>
    <name evidence="1" type="ORF">Pc22g15480</name>
    <name evidence="1" type="ORF">PCH_Pc22g15480</name>
</gene>
<dbReference type="HOGENOM" id="CLU_1732090_0_0_1"/>
<dbReference type="Proteomes" id="UP000000724">
    <property type="component" value="Contig Pc00c22"/>
</dbReference>
<keyword evidence="2" id="KW-1185">Reference proteome</keyword>
<dbReference type="VEuPathDB" id="FungiDB:PCH_Pc22g15480"/>